<reference evidence="10" key="1">
    <citation type="submission" date="2018-05" db="EMBL/GenBank/DDBJ databases">
        <authorList>
            <person name="Lanie J.A."/>
            <person name="Ng W.-L."/>
            <person name="Kazmierczak K.M."/>
            <person name="Andrzejewski T.M."/>
            <person name="Davidsen T.M."/>
            <person name="Wayne K.J."/>
            <person name="Tettelin H."/>
            <person name="Glass J.I."/>
            <person name="Rusch D."/>
            <person name="Podicherti R."/>
            <person name="Tsui H.-C.T."/>
            <person name="Winkler M.E."/>
        </authorList>
    </citation>
    <scope>NUCLEOTIDE SEQUENCE</scope>
</reference>
<dbReference type="InterPro" id="IPR027417">
    <property type="entry name" value="P-loop_NTPase"/>
</dbReference>
<dbReference type="InterPro" id="IPR001650">
    <property type="entry name" value="Helicase_C-like"/>
</dbReference>
<evidence type="ECO:0000256" key="3">
    <source>
        <dbReference type="ARBA" id="ARBA00022801"/>
    </source>
</evidence>
<feature type="domain" description="Helicase C-terminal" evidence="9">
    <location>
        <begin position="133"/>
        <end position="288"/>
    </location>
</feature>
<evidence type="ECO:0000256" key="6">
    <source>
        <dbReference type="ARBA" id="ARBA00023125"/>
    </source>
</evidence>
<evidence type="ECO:0000256" key="4">
    <source>
        <dbReference type="ARBA" id="ARBA00022806"/>
    </source>
</evidence>
<gene>
    <name evidence="10" type="ORF">METZ01_LOCUS222915</name>
</gene>
<dbReference type="AlphaFoldDB" id="A0A382G797"/>
<keyword evidence="3" id="KW-0378">Hydrolase</keyword>
<dbReference type="GO" id="GO:0016787">
    <property type="term" value="F:hydrolase activity"/>
    <property type="evidence" value="ECO:0007669"/>
    <property type="project" value="UniProtKB-KW"/>
</dbReference>
<dbReference type="InterPro" id="IPR011545">
    <property type="entry name" value="DEAD/DEAH_box_helicase_dom"/>
</dbReference>
<keyword evidence="5" id="KW-0067">ATP-binding</keyword>
<keyword evidence="1" id="KW-0547">Nucleotide-binding</keyword>
<evidence type="ECO:0000256" key="7">
    <source>
        <dbReference type="ARBA" id="ARBA00023204"/>
    </source>
</evidence>
<dbReference type="InterPro" id="IPR047112">
    <property type="entry name" value="RecG/Mfd"/>
</dbReference>
<evidence type="ECO:0000313" key="10">
    <source>
        <dbReference type="EMBL" id="SVB70061.1"/>
    </source>
</evidence>
<dbReference type="PROSITE" id="PS51192">
    <property type="entry name" value="HELICASE_ATP_BIND_1"/>
    <property type="match status" value="1"/>
</dbReference>
<dbReference type="GO" id="GO:0003677">
    <property type="term" value="F:DNA binding"/>
    <property type="evidence" value="ECO:0007669"/>
    <property type="project" value="UniProtKB-KW"/>
</dbReference>
<name>A0A382G797_9ZZZZ</name>
<dbReference type="Pfam" id="PF19833">
    <property type="entry name" value="RecG_dom3_C"/>
    <property type="match status" value="1"/>
</dbReference>
<evidence type="ECO:0000259" key="8">
    <source>
        <dbReference type="PROSITE" id="PS51192"/>
    </source>
</evidence>
<evidence type="ECO:0000259" key="9">
    <source>
        <dbReference type="PROSITE" id="PS51194"/>
    </source>
</evidence>
<dbReference type="Gene3D" id="3.40.50.300">
    <property type="entry name" value="P-loop containing nucleotide triphosphate hydrolases"/>
    <property type="match status" value="2"/>
</dbReference>
<dbReference type="SMART" id="SM00490">
    <property type="entry name" value="HELICc"/>
    <property type="match status" value="1"/>
</dbReference>
<evidence type="ECO:0000256" key="2">
    <source>
        <dbReference type="ARBA" id="ARBA00022763"/>
    </source>
</evidence>
<feature type="domain" description="Helicase ATP-binding" evidence="8">
    <location>
        <begin position="1"/>
        <end position="110"/>
    </location>
</feature>
<keyword evidence="6" id="KW-0238">DNA-binding</keyword>
<dbReference type="GO" id="GO:0003678">
    <property type="term" value="F:DNA helicase activity"/>
    <property type="evidence" value="ECO:0007669"/>
    <property type="project" value="TreeGrafter"/>
</dbReference>
<organism evidence="10">
    <name type="scientific">marine metagenome</name>
    <dbReference type="NCBI Taxonomy" id="408172"/>
    <lineage>
        <taxon>unclassified sequences</taxon>
        <taxon>metagenomes</taxon>
        <taxon>ecological metagenomes</taxon>
    </lineage>
</organism>
<keyword evidence="7" id="KW-0234">DNA repair</keyword>
<evidence type="ECO:0000256" key="1">
    <source>
        <dbReference type="ARBA" id="ARBA00022741"/>
    </source>
</evidence>
<proteinExistence type="predicted"/>
<keyword evidence="2" id="KW-0227">DNA damage</keyword>
<dbReference type="SUPFAM" id="SSF52540">
    <property type="entry name" value="P-loop containing nucleoside triphosphate hydrolases"/>
    <property type="match status" value="1"/>
</dbReference>
<dbReference type="PANTHER" id="PTHR47964:SF1">
    <property type="entry name" value="ATP-DEPENDENT DNA HELICASE HOMOLOG RECG, CHLOROPLASTIC"/>
    <property type="match status" value="1"/>
</dbReference>
<protein>
    <recommendedName>
        <fullName evidence="11">ATP-dependent DNA helicase RecG</fullName>
    </recommendedName>
</protein>
<dbReference type="GO" id="GO:0005524">
    <property type="term" value="F:ATP binding"/>
    <property type="evidence" value="ECO:0007669"/>
    <property type="project" value="UniProtKB-KW"/>
</dbReference>
<dbReference type="PROSITE" id="PS51194">
    <property type="entry name" value="HELICASE_CTER"/>
    <property type="match status" value="1"/>
</dbReference>
<dbReference type="PANTHER" id="PTHR47964">
    <property type="entry name" value="ATP-DEPENDENT DNA HELICASE HOMOLOG RECG, CHLOROPLASTIC"/>
    <property type="match status" value="1"/>
</dbReference>
<dbReference type="InterPro" id="IPR014001">
    <property type="entry name" value="Helicase_ATP-bd"/>
</dbReference>
<evidence type="ECO:0008006" key="11">
    <source>
        <dbReference type="Google" id="ProtNLM"/>
    </source>
</evidence>
<dbReference type="EMBL" id="UINC01053489">
    <property type="protein sequence ID" value="SVB70061.1"/>
    <property type="molecule type" value="Genomic_DNA"/>
</dbReference>
<feature type="non-terminal residue" evidence="10">
    <location>
        <position position="1"/>
    </location>
</feature>
<sequence>ATIQPLANSIGVNCQALTGRTKGKMRADLLTDLKAGKISILVGTHAIFQSDVSFSNLALTVIDEQHKFGVHQRLNLQAKGHGVDLLVMTATPIPRTLMMTSYGDMDVSRLIEKPAGRQPVNTTVLPMERFAEVITAIKRAIETGGRVYWVCPLVETSSLADLVAAEERFNTLTEHFGSRVGLVHGRLPETQRDKTMSDFANGKFDILIATTVIEVGVDVPEATIMVVEQAERFGLAQLHQLRGRVGRGNKPSNCLLLYATPLTKTAWARLNILRKTDDGFRIAEEDLRLRGAGELLGTRQSGLPNFRLAELPVHAELLAVAQDDARLILTQDETLQGERGKALRILLYLFEREAATSLLRSG</sequence>
<dbReference type="Pfam" id="PF00271">
    <property type="entry name" value="Helicase_C"/>
    <property type="match status" value="1"/>
</dbReference>
<dbReference type="GO" id="GO:0006281">
    <property type="term" value="P:DNA repair"/>
    <property type="evidence" value="ECO:0007669"/>
    <property type="project" value="UniProtKB-KW"/>
</dbReference>
<accession>A0A382G797</accession>
<evidence type="ECO:0000256" key="5">
    <source>
        <dbReference type="ARBA" id="ARBA00022840"/>
    </source>
</evidence>
<dbReference type="Pfam" id="PF00270">
    <property type="entry name" value="DEAD"/>
    <property type="match status" value="1"/>
</dbReference>
<dbReference type="InterPro" id="IPR045562">
    <property type="entry name" value="RecG_dom3_C"/>
</dbReference>
<keyword evidence="4" id="KW-0347">Helicase</keyword>